<sequence length="102" mass="10875">MLLTSLPSLHQLFVRSGSPAVLDPKVGNSLFSITCPLQLHIRAGSPGDFDSKIHISLTSIPQSPPAHRPPTQPRHLRFKGPNSVDLHALLSSISLGSPGVLD</sequence>
<evidence type="ECO:0000256" key="1">
    <source>
        <dbReference type="SAM" id="MobiDB-lite"/>
    </source>
</evidence>
<feature type="region of interest" description="Disordered" evidence="1">
    <location>
        <begin position="59"/>
        <end position="78"/>
    </location>
</feature>
<dbReference type="Proteomes" id="UP001189429">
    <property type="component" value="Unassembled WGS sequence"/>
</dbReference>
<comment type="caution">
    <text evidence="2">The sequence shown here is derived from an EMBL/GenBank/DDBJ whole genome shotgun (WGS) entry which is preliminary data.</text>
</comment>
<reference evidence="2" key="1">
    <citation type="submission" date="2023-10" db="EMBL/GenBank/DDBJ databases">
        <authorList>
            <person name="Chen Y."/>
            <person name="Shah S."/>
            <person name="Dougan E. K."/>
            <person name="Thang M."/>
            <person name="Chan C."/>
        </authorList>
    </citation>
    <scope>NUCLEOTIDE SEQUENCE [LARGE SCALE GENOMIC DNA]</scope>
</reference>
<proteinExistence type="predicted"/>
<accession>A0ABN9VWC7</accession>
<keyword evidence="3" id="KW-1185">Reference proteome</keyword>
<organism evidence="2 3">
    <name type="scientific">Prorocentrum cordatum</name>
    <dbReference type="NCBI Taxonomy" id="2364126"/>
    <lineage>
        <taxon>Eukaryota</taxon>
        <taxon>Sar</taxon>
        <taxon>Alveolata</taxon>
        <taxon>Dinophyceae</taxon>
        <taxon>Prorocentrales</taxon>
        <taxon>Prorocentraceae</taxon>
        <taxon>Prorocentrum</taxon>
    </lineage>
</organism>
<protein>
    <submittedName>
        <fullName evidence="2">Uncharacterized protein</fullName>
    </submittedName>
</protein>
<name>A0ABN9VWC7_9DINO</name>
<evidence type="ECO:0000313" key="2">
    <source>
        <dbReference type="EMBL" id="CAK0876889.1"/>
    </source>
</evidence>
<feature type="compositionally biased region" description="Pro residues" evidence="1">
    <location>
        <begin position="62"/>
        <end position="72"/>
    </location>
</feature>
<evidence type="ECO:0000313" key="3">
    <source>
        <dbReference type="Proteomes" id="UP001189429"/>
    </source>
</evidence>
<gene>
    <name evidence="2" type="ORF">PCOR1329_LOCUS61089</name>
</gene>
<dbReference type="EMBL" id="CAUYUJ010017676">
    <property type="protein sequence ID" value="CAK0876889.1"/>
    <property type="molecule type" value="Genomic_DNA"/>
</dbReference>